<sequence>MQMIMEILNPPASLPEHSRSQVFTSAGGVAGRNDDCHWCIPDPTKQLSGQHARISFHDGDFYLTDTSSNGTWEVDTGKRLTKDRPLRLRNRAVYRLSQFEIGVRLVQPSDLLTLGAGRPLPADSVIREDYLDADPITLLDRVAHQASDDDLSDVLNTSPKVDQHDDHTQLEATHVRVPTLAPAPTAMASPAPLSSTPFWNEFGSALGMDLLHLSDHERETLAVNAAHLLRSCTTELQRCLRTCAELKHDTRIESDADVRLDSAAELVHAPLSASLAQVGRSCRTLQRHQVATHAASRTALRNAVEQLSPANVTLHFEPTASRRWFIAQGRWKTYCRLHQDQREALLQHPLGEGYPHAYNEQQRLLDTFEHLPTGEI</sequence>
<dbReference type="InterPro" id="IPR017735">
    <property type="entry name" value="T6SS_FHA"/>
</dbReference>
<dbReference type="Pfam" id="PF20232">
    <property type="entry name" value="T6SS_FHA_C"/>
    <property type="match status" value="1"/>
</dbReference>
<dbReference type="InterPro" id="IPR000253">
    <property type="entry name" value="FHA_dom"/>
</dbReference>
<dbReference type="EMBL" id="PCQE01000107">
    <property type="protein sequence ID" value="PRB87274.1"/>
    <property type="molecule type" value="Genomic_DNA"/>
</dbReference>
<dbReference type="Proteomes" id="UP000239458">
    <property type="component" value="Unassembled WGS sequence"/>
</dbReference>
<dbReference type="InterPro" id="IPR008984">
    <property type="entry name" value="SMAD_FHA_dom_sf"/>
</dbReference>
<dbReference type="Gene3D" id="2.60.200.20">
    <property type="match status" value="1"/>
</dbReference>
<evidence type="ECO:0000259" key="1">
    <source>
        <dbReference type="PROSITE" id="PS50006"/>
    </source>
</evidence>
<dbReference type="InterPro" id="IPR046883">
    <property type="entry name" value="T6SS_FHA_C"/>
</dbReference>
<organism evidence="2 3">
    <name type="scientific">Pseudomonas cedrina</name>
    <dbReference type="NCBI Taxonomy" id="651740"/>
    <lineage>
        <taxon>Bacteria</taxon>
        <taxon>Pseudomonadati</taxon>
        <taxon>Pseudomonadota</taxon>
        <taxon>Gammaproteobacteria</taxon>
        <taxon>Pseudomonadales</taxon>
        <taxon>Pseudomonadaceae</taxon>
        <taxon>Pseudomonas</taxon>
    </lineage>
</organism>
<dbReference type="RefSeq" id="WP_105226442.1">
    <property type="nucleotide sequence ID" value="NZ_PCQE01000107.1"/>
</dbReference>
<dbReference type="Pfam" id="PF00498">
    <property type="entry name" value="FHA"/>
    <property type="match status" value="1"/>
</dbReference>
<name>A0A2S9D3D6_PSECE</name>
<evidence type="ECO:0000313" key="3">
    <source>
        <dbReference type="Proteomes" id="UP000239458"/>
    </source>
</evidence>
<reference evidence="2 3" key="1">
    <citation type="submission" date="2017-09" db="EMBL/GenBank/DDBJ databases">
        <title>Genomic, metabolic, and phenotypic characteristics of bacterial isolates from the natural microbiome of the model nematode Caenorhabditis elegans.</title>
        <authorList>
            <person name="Zimmermann J."/>
            <person name="Obeng N."/>
            <person name="Yang W."/>
            <person name="Obeng O."/>
            <person name="Kissoyan K."/>
            <person name="Pees B."/>
            <person name="Dirksen P."/>
            <person name="Hoppner M."/>
            <person name="Franke A."/>
            <person name="Rosenstiel P."/>
            <person name="Leippe M."/>
            <person name="Dierking K."/>
            <person name="Kaleta C."/>
            <person name="Schulenburg H."/>
        </authorList>
    </citation>
    <scope>NUCLEOTIDE SEQUENCE [LARGE SCALE GENOMIC DNA]</scope>
    <source>
        <strain evidence="2 3">MYb184</strain>
    </source>
</reference>
<dbReference type="AlphaFoldDB" id="A0A2S9D3D6"/>
<proteinExistence type="predicted"/>
<dbReference type="NCBIfam" id="TIGR03354">
    <property type="entry name" value="VI_FHA"/>
    <property type="match status" value="1"/>
</dbReference>
<dbReference type="CDD" id="cd00060">
    <property type="entry name" value="FHA"/>
    <property type="match status" value="1"/>
</dbReference>
<comment type="caution">
    <text evidence="2">The sequence shown here is derived from an EMBL/GenBank/DDBJ whole genome shotgun (WGS) entry which is preliminary data.</text>
</comment>
<protein>
    <submittedName>
        <fullName evidence="2">Type VI secretion system-associated FHA domain protein TagH</fullName>
    </submittedName>
</protein>
<dbReference type="SUPFAM" id="SSF49879">
    <property type="entry name" value="SMAD/FHA domain"/>
    <property type="match status" value="1"/>
</dbReference>
<gene>
    <name evidence="2" type="ORF">CQ006_27785</name>
</gene>
<dbReference type="PROSITE" id="PS50006">
    <property type="entry name" value="FHA_DOMAIN"/>
    <property type="match status" value="1"/>
</dbReference>
<feature type="domain" description="FHA" evidence="1">
    <location>
        <begin position="28"/>
        <end position="72"/>
    </location>
</feature>
<accession>A0A2S9D3D6</accession>
<evidence type="ECO:0000313" key="2">
    <source>
        <dbReference type="EMBL" id="PRB87274.1"/>
    </source>
</evidence>